<dbReference type="STRING" id="1185767.IIF7_12635"/>
<gene>
    <name evidence="2" type="ORF">IIF7_12635</name>
</gene>
<name>A0A1Y1T1Q9_9FLAO</name>
<dbReference type="OrthoDB" id="9798540at2"/>
<accession>A0A1Y1T1Q9</accession>
<reference evidence="2 3" key="1">
    <citation type="submission" date="2013-04" db="EMBL/GenBank/DDBJ databases">
        <title>Zunongwangia sp. 22II14-10F7 Genome Sequencing.</title>
        <authorList>
            <person name="Lai Q."/>
            <person name="Shao Z."/>
        </authorList>
    </citation>
    <scope>NUCLEOTIDE SEQUENCE [LARGE SCALE GENOMIC DNA]</scope>
    <source>
        <strain evidence="2 3">22II14-10F7</strain>
    </source>
</reference>
<evidence type="ECO:0000313" key="2">
    <source>
        <dbReference type="EMBL" id="ORL44960.1"/>
    </source>
</evidence>
<organism evidence="2 3">
    <name type="scientific">Zunongwangia atlantica 22II14-10F7</name>
    <dbReference type="NCBI Taxonomy" id="1185767"/>
    <lineage>
        <taxon>Bacteria</taxon>
        <taxon>Pseudomonadati</taxon>
        <taxon>Bacteroidota</taxon>
        <taxon>Flavobacteriia</taxon>
        <taxon>Flavobacteriales</taxon>
        <taxon>Flavobacteriaceae</taxon>
        <taxon>Zunongwangia</taxon>
    </lineage>
</organism>
<evidence type="ECO:0000313" key="3">
    <source>
        <dbReference type="Proteomes" id="UP000192746"/>
    </source>
</evidence>
<dbReference type="EMBL" id="ARYN01000011">
    <property type="protein sequence ID" value="ORL44960.1"/>
    <property type="molecule type" value="Genomic_DNA"/>
</dbReference>
<dbReference type="Pfam" id="PF08937">
    <property type="entry name" value="ThsB_TIR"/>
    <property type="match status" value="1"/>
</dbReference>
<dbReference type="AlphaFoldDB" id="A0A1Y1T1Q9"/>
<sequence length="233" mass="27247">MARNVFVSYKYGDIKVPDLNKTEIGVNVFGQLTYVSRPTRVRDYVDELQEILNDEDNINLGEKDGESLAEFKESTIRTALKKKIFRSSVTIVMISKGMVDPFKIEIDQWIPWEISYSLRQITRDNGSSRANAILGIVLPDENNSYDWYLTYDADCNCTNHNTSILFKIIRDNMFNQKYPTRTICKGQQVYSGDYSYIPNIRWDNFKTNPNYFLDKSIEIRDKIKEYDVHINLD</sequence>
<comment type="caution">
    <text evidence="2">The sequence shown here is derived from an EMBL/GenBank/DDBJ whole genome shotgun (WGS) entry which is preliminary data.</text>
</comment>
<evidence type="ECO:0000259" key="1">
    <source>
        <dbReference type="Pfam" id="PF08937"/>
    </source>
</evidence>
<keyword evidence="3" id="KW-1185">Reference proteome</keyword>
<proteinExistence type="predicted"/>
<dbReference type="RefSeq" id="WP_084842069.1">
    <property type="nucleotide sequence ID" value="NZ_ARYN01000011.1"/>
</dbReference>
<dbReference type="InterPro" id="IPR015032">
    <property type="entry name" value="ThsB__TIR-like_domain"/>
</dbReference>
<feature type="domain" description="Thoeris protein ThsB TIR-like" evidence="1">
    <location>
        <begin position="42"/>
        <end position="142"/>
    </location>
</feature>
<dbReference type="Proteomes" id="UP000192746">
    <property type="component" value="Unassembled WGS sequence"/>
</dbReference>
<protein>
    <recommendedName>
        <fullName evidence="1">Thoeris protein ThsB TIR-like domain-containing protein</fullName>
    </recommendedName>
</protein>